<proteinExistence type="predicted"/>
<evidence type="ECO:0000313" key="2">
    <source>
        <dbReference type="EMBL" id="VAI12781.1"/>
    </source>
</evidence>
<dbReference type="OMA" id="QQVYSSC"/>
<feature type="compositionally biased region" description="Gly residues" evidence="1">
    <location>
        <begin position="106"/>
        <end position="123"/>
    </location>
</feature>
<keyword evidence="3" id="KW-1185">Reference proteome</keyword>
<organism evidence="2 3">
    <name type="scientific">Triticum turgidum subsp. durum</name>
    <name type="common">Durum wheat</name>
    <name type="synonym">Triticum durum</name>
    <dbReference type="NCBI Taxonomy" id="4567"/>
    <lineage>
        <taxon>Eukaryota</taxon>
        <taxon>Viridiplantae</taxon>
        <taxon>Streptophyta</taxon>
        <taxon>Embryophyta</taxon>
        <taxon>Tracheophyta</taxon>
        <taxon>Spermatophyta</taxon>
        <taxon>Magnoliopsida</taxon>
        <taxon>Liliopsida</taxon>
        <taxon>Poales</taxon>
        <taxon>Poaceae</taxon>
        <taxon>BOP clade</taxon>
        <taxon>Pooideae</taxon>
        <taxon>Triticodae</taxon>
        <taxon>Triticeae</taxon>
        <taxon>Triticinae</taxon>
        <taxon>Triticum</taxon>
    </lineage>
</organism>
<dbReference type="Proteomes" id="UP000324705">
    <property type="component" value="Chromosome 5A"/>
</dbReference>
<sequence>MEAGSGAHVKLPGRGQLLPGTGRRVVFLSGPFRAVMDATELALGLVSGCRLKQQVYSSCLLLSGFLDKIKHSLGPLPQIHLPNSARKEQRRGWRSTGDPGSRRSSDGGGEASATLGGGSARVG</sequence>
<evidence type="ECO:0000313" key="3">
    <source>
        <dbReference type="Proteomes" id="UP000324705"/>
    </source>
</evidence>
<evidence type="ECO:0000256" key="1">
    <source>
        <dbReference type="SAM" id="MobiDB-lite"/>
    </source>
</evidence>
<dbReference type="InterPro" id="IPR036612">
    <property type="entry name" value="KH_dom_type_1_sf"/>
</dbReference>
<protein>
    <submittedName>
        <fullName evidence="2">Uncharacterized protein</fullName>
    </submittedName>
</protein>
<dbReference type="GO" id="GO:0003723">
    <property type="term" value="F:RNA binding"/>
    <property type="evidence" value="ECO:0007669"/>
    <property type="project" value="InterPro"/>
</dbReference>
<accession>A0A9R0WJL3</accession>
<dbReference type="AlphaFoldDB" id="A0A9R0WJL3"/>
<reference evidence="2 3" key="1">
    <citation type="submission" date="2017-09" db="EMBL/GenBank/DDBJ databases">
        <authorList>
            <consortium name="International Durum Wheat Genome Sequencing Consortium (IDWGSC)"/>
            <person name="Milanesi L."/>
        </authorList>
    </citation>
    <scope>NUCLEOTIDE SEQUENCE [LARGE SCALE GENOMIC DNA]</scope>
    <source>
        <strain evidence="3">cv. Svevo</strain>
    </source>
</reference>
<gene>
    <name evidence="2" type="ORF">TRITD_5Av1G015920</name>
</gene>
<name>A0A9R0WJL3_TRITD</name>
<dbReference type="Gramene" id="TRITD5Av1G015920.1">
    <property type="protein sequence ID" value="TRITD5Av1G015920.1"/>
    <property type="gene ID" value="TRITD5Av1G015920"/>
</dbReference>
<dbReference type="SUPFAM" id="SSF54791">
    <property type="entry name" value="Eukaryotic type KH-domain (KH-domain type I)"/>
    <property type="match status" value="1"/>
</dbReference>
<feature type="region of interest" description="Disordered" evidence="1">
    <location>
        <begin position="75"/>
        <end position="123"/>
    </location>
</feature>
<dbReference type="EMBL" id="LT934119">
    <property type="protein sequence ID" value="VAI12781.1"/>
    <property type="molecule type" value="Genomic_DNA"/>
</dbReference>